<proteinExistence type="predicted"/>
<sequence>MYIPITPMLAEAQRVGYTVGAFNAHNLEMVPAMIRAARDLGSPIIIQTSPGTARYVGMKNLVAVCRAMAEDEIVDVALHLDHATDLTDIRDAIAAGYSSVMFDGSQLPFTENVAKSRRVVAFAHEHGVSVEAEIGTIGGTEEGIRNREGKYTQPEEAQRFLAEVDCDALAVSIGTNHGQFKSKTKIDLDLLGRINDAVAVPLVVHGGTGVDESDYPELTAKGIRKFNVGTELLVGWTRKAQETFGATKVNSSLRNNIVPCNDVVRDIVTHKIALFMGRRPE</sequence>
<evidence type="ECO:0000256" key="3">
    <source>
        <dbReference type="PIRSR" id="PIRSR001359-3"/>
    </source>
</evidence>
<evidence type="ECO:0000256" key="2">
    <source>
        <dbReference type="PIRSR" id="PIRSR001359-2"/>
    </source>
</evidence>
<feature type="binding site" evidence="3">
    <location>
        <position position="82"/>
    </location>
    <ligand>
        <name>Zn(2+)</name>
        <dbReference type="ChEBI" id="CHEBI:29105"/>
        <label>1</label>
        <note>catalytic</note>
    </ligand>
</feature>
<comment type="cofactor">
    <cofactor evidence="3">
        <name>Zn(2+)</name>
        <dbReference type="ChEBI" id="CHEBI:29105"/>
    </cofactor>
    <text evidence="3">Binds 2 Zn(2+) ions per subunit. One is catalytic and the other provides a structural contribution.</text>
</comment>
<keyword evidence="3" id="KW-0862">Zinc</keyword>
<accession>A0A1G9V055</accession>
<dbReference type="Pfam" id="PF01116">
    <property type="entry name" value="F_bP_aldolase"/>
    <property type="match status" value="1"/>
</dbReference>
<dbReference type="GO" id="GO:0005975">
    <property type="term" value="P:carbohydrate metabolic process"/>
    <property type="evidence" value="ECO:0007669"/>
    <property type="project" value="InterPro"/>
</dbReference>
<dbReference type="PIRSF" id="PIRSF001359">
    <property type="entry name" value="F_bP_aldolase_II"/>
    <property type="match status" value="1"/>
</dbReference>
<dbReference type="NCBIfam" id="TIGR00167">
    <property type="entry name" value="cbbA"/>
    <property type="match status" value="1"/>
</dbReference>
<keyword evidence="3" id="KW-0479">Metal-binding</keyword>
<protein>
    <submittedName>
        <fullName evidence="4">Fructose-bisphosphate aldolase, class II</fullName>
    </submittedName>
</protein>
<feature type="binding site" evidence="2">
    <location>
        <begin position="227"/>
        <end position="230"/>
    </location>
    <ligand>
        <name>dihydroxyacetone phosphate</name>
        <dbReference type="ChEBI" id="CHEBI:57642"/>
    </ligand>
</feature>
<feature type="binding site" evidence="3">
    <location>
        <position position="103"/>
    </location>
    <ligand>
        <name>Zn(2+)</name>
        <dbReference type="ChEBI" id="CHEBI:29105"/>
        <label>2</label>
    </ligand>
</feature>
<feature type="binding site" evidence="3">
    <location>
        <position position="133"/>
    </location>
    <ligand>
        <name>Zn(2+)</name>
        <dbReference type="ChEBI" id="CHEBI:29105"/>
        <label>2</label>
    </ligand>
</feature>
<dbReference type="GO" id="GO:0008270">
    <property type="term" value="F:zinc ion binding"/>
    <property type="evidence" value="ECO:0007669"/>
    <property type="project" value="InterPro"/>
</dbReference>
<dbReference type="InterPro" id="IPR050246">
    <property type="entry name" value="Class_II_FBP_aldolase"/>
</dbReference>
<feature type="binding site" evidence="2">
    <location>
        <position position="178"/>
    </location>
    <ligand>
        <name>dihydroxyacetone phosphate</name>
        <dbReference type="ChEBI" id="CHEBI:57642"/>
    </ligand>
</feature>
<dbReference type="RefSeq" id="WP_092609290.1">
    <property type="nucleotide sequence ID" value="NZ_FNHU01000005.1"/>
</dbReference>
<dbReference type="OrthoDB" id="9803995at2"/>
<feature type="active site" description="Proton donor" evidence="1">
    <location>
        <position position="81"/>
    </location>
</feature>
<dbReference type="InterPro" id="IPR013785">
    <property type="entry name" value="Aldolase_TIM"/>
</dbReference>
<organism evidence="4 5">
    <name type="scientific">Actinomyces ruminicola</name>
    <dbReference type="NCBI Taxonomy" id="332524"/>
    <lineage>
        <taxon>Bacteria</taxon>
        <taxon>Bacillati</taxon>
        <taxon>Actinomycetota</taxon>
        <taxon>Actinomycetes</taxon>
        <taxon>Actinomycetales</taxon>
        <taxon>Actinomycetaceae</taxon>
        <taxon>Actinomyces</taxon>
    </lineage>
</organism>
<gene>
    <name evidence="4" type="ORF">SAMN04487766_10546</name>
</gene>
<evidence type="ECO:0000313" key="5">
    <source>
        <dbReference type="Proteomes" id="UP000199671"/>
    </source>
</evidence>
<dbReference type="GO" id="GO:0016832">
    <property type="term" value="F:aldehyde-lyase activity"/>
    <property type="evidence" value="ECO:0007669"/>
    <property type="project" value="InterPro"/>
</dbReference>
<evidence type="ECO:0000313" key="4">
    <source>
        <dbReference type="EMBL" id="SDM65631.1"/>
    </source>
</evidence>
<dbReference type="InterPro" id="IPR000771">
    <property type="entry name" value="FBA_II"/>
</dbReference>
<dbReference type="SUPFAM" id="SSF51569">
    <property type="entry name" value="Aldolase"/>
    <property type="match status" value="1"/>
</dbReference>
<feature type="binding site" evidence="2">
    <location>
        <begin position="206"/>
        <end position="208"/>
    </location>
    <ligand>
        <name>dihydroxyacetone phosphate</name>
        <dbReference type="ChEBI" id="CHEBI:57642"/>
    </ligand>
</feature>
<dbReference type="EMBL" id="FNHU01000005">
    <property type="protein sequence ID" value="SDM65631.1"/>
    <property type="molecule type" value="Genomic_DNA"/>
</dbReference>
<feature type="binding site" evidence="3">
    <location>
        <position position="177"/>
    </location>
    <ligand>
        <name>Zn(2+)</name>
        <dbReference type="ChEBI" id="CHEBI:29105"/>
        <label>1</label>
        <note>catalytic</note>
    </ligand>
</feature>
<dbReference type="Proteomes" id="UP000199671">
    <property type="component" value="Unassembled WGS sequence"/>
</dbReference>
<dbReference type="CDD" id="cd00947">
    <property type="entry name" value="TBP_aldolase_IIB"/>
    <property type="match status" value="1"/>
</dbReference>
<dbReference type="AlphaFoldDB" id="A0A1G9V055"/>
<dbReference type="PANTHER" id="PTHR30304:SF0">
    <property type="entry name" value="D-TAGATOSE-1,6-BISPHOSPHATE ALDOLASE SUBUNIT GATY-RELATED"/>
    <property type="match status" value="1"/>
</dbReference>
<dbReference type="PROSITE" id="PS00806">
    <property type="entry name" value="ALDOLASE_CLASS_II_2"/>
    <property type="match status" value="1"/>
</dbReference>
<evidence type="ECO:0000256" key="1">
    <source>
        <dbReference type="PIRSR" id="PIRSR001359-1"/>
    </source>
</evidence>
<feature type="binding site" evidence="3">
    <location>
        <position position="205"/>
    </location>
    <ligand>
        <name>Zn(2+)</name>
        <dbReference type="ChEBI" id="CHEBI:29105"/>
        <label>1</label>
        <note>catalytic</note>
    </ligand>
</feature>
<dbReference type="Gene3D" id="3.20.20.70">
    <property type="entry name" value="Aldolase class I"/>
    <property type="match status" value="1"/>
</dbReference>
<reference evidence="4 5" key="1">
    <citation type="submission" date="2016-10" db="EMBL/GenBank/DDBJ databases">
        <authorList>
            <person name="de Groot N.N."/>
        </authorList>
    </citation>
    <scope>NUCLEOTIDE SEQUENCE [LARGE SCALE GENOMIC DNA]</scope>
    <source>
        <strain evidence="4 5">KPR-7B</strain>
    </source>
</reference>
<name>A0A1G9V055_9ACTO</name>
<dbReference type="PANTHER" id="PTHR30304">
    <property type="entry name" value="D-TAGATOSE-1,6-BISPHOSPHATE ALDOLASE"/>
    <property type="match status" value="1"/>
</dbReference>